<evidence type="ECO:0000313" key="3">
    <source>
        <dbReference type="Proteomes" id="UP001156613"/>
    </source>
</evidence>
<evidence type="ECO:0008006" key="4">
    <source>
        <dbReference type="Google" id="ProtNLM"/>
    </source>
</evidence>
<comment type="caution">
    <text evidence="2">The sequence shown here is derived from an EMBL/GenBank/DDBJ whole genome shotgun (WGS) entry which is preliminary data.</text>
</comment>
<gene>
    <name evidence="2" type="ORF">GCM10010937_00970</name>
</gene>
<keyword evidence="3" id="KW-1185">Reference proteome</keyword>
<feature type="region of interest" description="Disordered" evidence="1">
    <location>
        <begin position="50"/>
        <end position="73"/>
    </location>
</feature>
<evidence type="ECO:0000313" key="2">
    <source>
        <dbReference type="EMBL" id="GLQ58296.1"/>
    </source>
</evidence>
<proteinExistence type="predicted"/>
<sequence length="73" mass="7323">MPHAPSYDVLAVLPVVSPLLLTGAVKVGVPSSDATGTTCCGTEARAAAGMSSATLPARMRRGSPKTRLMAPDG</sequence>
<dbReference type="Proteomes" id="UP001156613">
    <property type="component" value="Unassembled WGS sequence"/>
</dbReference>
<reference evidence="3" key="1">
    <citation type="journal article" date="2019" name="Int. J. Syst. Evol. Microbiol.">
        <title>The Global Catalogue of Microorganisms (GCM) 10K type strain sequencing project: providing services to taxonomists for standard genome sequencing and annotation.</title>
        <authorList>
            <consortium name="The Broad Institute Genomics Platform"/>
            <consortium name="The Broad Institute Genome Sequencing Center for Infectious Disease"/>
            <person name="Wu L."/>
            <person name="Ma J."/>
        </authorList>
    </citation>
    <scope>NUCLEOTIDE SEQUENCE [LARGE SCALE GENOMIC DNA]</scope>
    <source>
        <strain evidence="3">NBRC 3271</strain>
    </source>
</reference>
<accession>A0ABQ5WDZ2</accession>
<protein>
    <recommendedName>
        <fullName evidence="4">Secreted protein</fullName>
    </recommendedName>
</protein>
<dbReference type="EMBL" id="BSNT01000009">
    <property type="protein sequence ID" value="GLQ58296.1"/>
    <property type="molecule type" value="Genomic_DNA"/>
</dbReference>
<name>A0ABQ5WDZ2_GLUJA</name>
<organism evidence="2 3">
    <name type="scientific">Gluconobacter japonicus</name>
    <dbReference type="NCBI Taxonomy" id="376620"/>
    <lineage>
        <taxon>Bacteria</taxon>
        <taxon>Pseudomonadati</taxon>
        <taxon>Pseudomonadota</taxon>
        <taxon>Alphaproteobacteria</taxon>
        <taxon>Acetobacterales</taxon>
        <taxon>Acetobacteraceae</taxon>
        <taxon>Gluconobacter</taxon>
    </lineage>
</organism>
<evidence type="ECO:0000256" key="1">
    <source>
        <dbReference type="SAM" id="MobiDB-lite"/>
    </source>
</evidence>